<keyword evidence="3" id="KW-1185">Reference proteome</keyword>
<organism evidence="2 3">
    <name type="scientific">Porcisia hertigi</name>
    <dbReference type="NCBI Taxonomy" id="2761500"/>
    <lineage>
        <taxon>Eukaryota</taxon>
        <taxon>Discoba</taxon>
        <taxon>Euglenozoa</taxon>
        <taxon>Kinetoplastea</taxon>
        <taxon>Metakinetoplastina</taxon>
        <taxon>Trypanosomatida</taxon>
        <taxon>Trypanosomatidae</taxon>
        <taxon>Leishmaniinae</taxon>
        <taxon>Porcisia</taxon>
    </lineage>
</organism>
<evidence type="ECO:0000313" key="2">
    <source>
        <dbReference type="EMBL" id="KAG5490590.1"/>
    </source>
</evidence>
<feature type="region of interest" description="Disordered" evidence="1">
    <location>
        <begin position="210"/>
        <end position="270"/>
    </location>
</feature>
<protein>
    <submittedName>
        <fullName evidence="2">Uncharacterized protein</fullName>
    </submittedName>
</protein>
<reference evidence="2 3" key="1">
    <citation type="submission" date="2021-02" db="EMBL/GenBank/DDBJ databases">
        <title>Porcisia hertigi Genome sequencing and assembly.</title>
        <authorList>
            <person name="Almutairi H."/>
            <person name="Gatherer D."/>
        </authorList>
    </citation>
    <scope>NUCLEOTIDE SEQUENCE [LARGE SCALE GENOMIC DNA]</scope>
    <source>
        <strain evidence="2 3">C119</strain>
    </source>
</reference>
<sequence>MNNDDSFRQVNGNGIVAQHLSMHPKLMTHRRDIDSPATLSPRTLQSFKVVPTNTELAVAGVTLQDGVVQQLSAREEMKGSLAGPREMSSSRDSSRRAPEAIAAGAANVKLLLNKESNPPSITNDTPRGHEPHKQQRQSACNVPSSGVAHRSVCDNRPRELIQPDQGSTRSLAKSSSSRRKDPYEHVTSVLHSYCHNNITALEAQYKVMRSRSNPPGTQGDLLRPRNSVSPLSVESVYKTSSQRQPSLPSGSRLQRLSPTPSSTRQNSPLPRLVVEEYLRGGTPRVALDAPHIRYAEALYNRSSRRSFSAKRFSFLHSASSGTATEYVPEVATRIPDRFKYVPPTEEERRIRREATLRALQEWRERHKTLDRRGRGGMDVADSGARVGLHNNTPAQHRARARSQQPPPAYSALSASDASSELRLQDFGEAAAGPPLQSLPGDTTHSHSAQSRDFSTPFSARRPMTPREAQGVWGQSEDGYAHEDAGKWEQLPASMGKRSGTPRNRRYRGAVSRESPRKSRKSLQASSRGEGGAGSNSFHRKLLFDVAAPTVSVA</sequence>
<feature type="region of interest" description="Disordered" evidence="1">
    <location>
        <begin position="367"/>
        <end position="540"/>
    </location>
</feature>
<dbReference type="GeneID" id="94286838"/>
<accession>A0A836HU15</accession>
<dbReference type="EMBL" id="JAFJZO010000036">
    <property type="protein sequence ID" value="KAG5490590.1"/>
    <property type="molecule type" value="Genomic_DNA"/>
</dbReference>
<dbReference type="RefSeq" id="XP_067752918.1">
    <property type="nucleotide sequence ID" value="XM_067896761.1"/>
</dbReference>
<evidence type="ECO:0000313" key="3">
    <source>
        <dbReference type="Proteomes" id="UP000674318"/>
    </source>
</evidence>
<gene>
    <name evidence="2" type="ORF">JKF63_00711</name>
</gene>
<feature type="region of interest" description="Disordered" evidence="1">
    <location>
        <begin position="75"/>
        <end position="98"/>
    </location>
</feature>
<dbReference type="Proteomes" id="UP000674318">
    <property type="component" value="Unassembled WGS sequence"/>
</dbReference>
<feature type="compositionally biased region" description="Polar residues" evidence="1">
    <location>
        <begin position="115"/>
        <end position="125"/>
    </location>
</feature>
<feature type="compositionally biased region" description="Basic and acidic residues" evidence="1">
    <location>
        <begin position="88"/>
        <end position="98"/>
    </location>
</feature>
<dbReference type="AlphaFoldDB" id="A0A836HU15"/>
<name>A0A836HU15_9TRYP</name>
<feature type="compositionally biased region" description="Polar residues" evidence="1">
    <location>
        <begin position="226"/>
        <end position="268"/>
    </location>
</feature>
<feature type="compositionally biased region" description="Low complexity" evidence="1">
    <location>
        <begin position="409"/>
        <end position="418"/>
    </location>
</feature>
<evidence type="ECO:0000256" key="1">
    <source>
        <dbReference type="SAM" id="MobiDB-lite"/>
    </source>
</evidence>
<feature type="compositionally biased region" description="Basic and acidic residues" evidence="1">
    <location>
        <begin position="151"/>
        <end position="161"/>
    </location>
</feature>
<feature type="region of interest" description="Disordered" evidence="1">
    <location>
        <begin position="115"/>
        <end position="183"/>
    </location>
</feature>
<feature type="compositionally biased region" description="Polar residues" evidence="1">
    <location>
        <begin position="439"/>
        <end position="457"/>
    </location>
</feature>
<dbReference type="KEGG" id="phet:94286838"/>
<proteinExistence type="predicted"/>
<dbReference type="OrthoDB" id="265811at2759"/>
<comment type="caution">
    <text evidence="2">The sequence shown here is derived from an EMBL/GenBank/DDBJ whole genome shotgun (WGS) entry which is preliminary data.</text>
</comment>